<sequence length="618" mass="71247">MNLKYNLMKNLMIKTWKPLLSLLFGVAVVIFWAVPYVGGLCFQEQYQMFLFDSGYFLERIVLPGGLADYISEFLVQFYYMPVLGGAIIALLLMGIQAAVWGLMKQYGARHDFPGYLLSFLPSIALWCAMGDQNVLLSFVVALFGALVIGWIHNRFHNRLVKVVFELVSTALVYWLLGPVVFLYAALMIGDTLKNAKQKGNIFSGIGYSAGILILTIAWILLTTQTLQYPLYRIFAGLNYYRYPGAISPLPFVVMVWAVVIPFLGMIPCHRKSLQKLQQSKVVIVLSYVLVIVASWFGIKASFDEMTYDLIDYDFLVRTEQWDKIIEKAEKKPATTPLSVSCVNLALSQKGMLADRLFEFYQNGGEGLFPTFTRDMISPVSTAEIFFRLGMVNDAERYMFEAQEAIPNYRKSARLTRRIIECEIINGNYKVAAKLLRRLQKTLFYSNWANQTMALLGNEKAINRHPIYGKLRKYREKKQDFLFSDREMDQMLGLLFLNDNHNRMAYEYLMCYELLQRDMEKFMQYYPLGRFVGYDHIPRSFQEILIGNWMKTHSDPRTIPYSVDAQNVNNTLNFIQLYMQNPKDPQLGQQPYVSNAWYYVMVQGADEAAGKKEGMKEVY</sequence>
<organism evidence="1 2">
    <name type="scientific">Segatella copri</name>
    <dbReference type="NCBI Taxonomy" id="165179"/>
    <lineage>
        <taxon>Bacteria</taxon>
        <taxon>Pseudomonadati</taxon>
        <taxon>Bacteroidota</taxon>
        <taxon>Bacteroidia</taxon>
        <taxon>Bacteroidales</taxon>
        <taxon>Prevotellaceae</taxon>
        <taxon>Segatella</taxon>
    </lineage>
</organism>
<name>A0A646HKR9_9BACT</name>
<gene>
    <name evidence="1" type="ORF">F7D59_08600</name>
</gene>
<accession>A0A646HKR9</accession>
<dbReference type="EMBL" id="VZBQ01000098">
    <property type="protein sequence ID" value="MQN89905.1"/>
    <property type="molecule type" value="Genomic_DNA"/>
</dbReference>
<protein>
    <submittedName>
        <fullName evidence="1">Uncharacterized protein</fullName>
    </submittedName>
</protein>
<evidence type="ECO:0000313" key="1">
    <source>
        <dbReference type="EMBL" id="MQN89905.1"/>
    </source>
</evidence>
<comment type="caution">
    <text evidence="1">The sequence shown here is derived from an EMBL/GenBank/DDBJ whole genome shotgun (WGS) entry which is preliminary data.</text>
</comment>
<dbReference type="InterPro" id="IPR045692">
    <property type="entry name" value="DUF6057"/>
</dbReference>
<evidence type="ECO:0000313" key="2">
    <source>
        <dbReference type="Proteomes" id="UP000420635"/>
    </source>
</evidence>
<dbReference type="Proteomes" id="UP000420635">
    <property type="component" value="Unassembled WGS sequence"/>
</dbReference>
<dbReference type="Pfam" id="PF19529">
    <property type="entry name" value="DUF6057"/>
    <property type="match status" value="1"/>
</dbReference>
<proteinExistence type="predicted"/>
<reference evidence="2" key="1">
    <citation type="submission" date="2019-09" db="EMBL/GenBank/DDBJ databases">
        <title>Distinct polysaccharide growth profiles of human intestinal Prevotella copri isolates.</title>
        <authorList>
            <person name="Fehlner-Peach H."/>
            <person name="Magnabosco C."/>
            <person name="Raghavan V."/>
            <person name="Scher J.U."/>
            <person name="Tett A."/>
            <person name="Cox L.M."/>
            <person name="Gottsegen C."/>
            <person name="Watters A."/>
            <person name="Wiltshire- Gordon J.D."/>
            <person name="Segata N."/>
            <person name="Bonneau R."/>
            <person name="Littman D.R."/>
        </authorList>
    </citation>
    <scope>NUCLEOTIDE SEQUENCE [LARGE SCALE GENOMIC DNA]</scope>
    <source>
        <strain evidence="2">iP54</strain>
    </source>
</reference>
<dbReference type="AlphaFoldDB" id="A0A646HKR9"/>
<dbReference type="RefSeq" id="WP_153113819.1">
    <property type="nucleotide sequence ID" value="NZ_VZAS01000147.1"/>
</dbReference>